<dbReference type="Pfam" id="PF00474">
    <property type="entry name" value="SSF"/>
    <property type="match status" value="1"/>
</dbReference>
<feature type="transmembrane region" description="Helical" evidence="10">
    <location>
        <begin position="183"/>
        <end position="202"/>
    </location>
</feature>
<evidence type="ECO:0000256" key="10">
    <source>
        <dbReference type="SAM" id="Phobius"/>
    </source>
</evidence>
<keyword evidence="7 10" id="KW-1133">Transmembrane helix</keyword>
<dbReference type="PANTHER" id="PTHR48086">
    <property type="entry name" value="SODIUM/PROLINE SYMPORTER-RELATED"/>
    <property type="match status" value="1"/>
</dbReference>
<feature type="transmembrane region" description="Helical" evidence="10">
    <location>
        <begin position="454"/>
        <end position="481"/>
    </location>
</feature>
<dbReference type="EMBL" id="JACCAE010000001">
    <property type="protein sequence ID" value="NYF98732.1"/>
    <property type="molecule type" value="Genomic_DNA"/>
</dbReference>
<feature type="transmembrane region" description="Helical" evidence="10">
    <location>
        <begin position="426"/>
        <end position="448"/>
    </location>
</feature>
<name>A0A852VP14_9MICO</name>
<evidence type="ECO:0000256" key="4">
    <source>
        <dbReference type="ARBA" id="ARBA00022475"/>
    </source>
</evidence>
<proteinExistence type="inferred from homology"/>
<evidence type="ECO:0000256" key="5">
    <source>
        <dbReference type="ARBA" id="ARBA00022692"/>
    </source>
</evidence>
<dbReference type="GO" id="GO:0015293">
    <property type="term" value="F:symporter activity"/>
    <property type="evidence" value="ECO:0007669"/>
    <property type="project" value="UniProtKB-KW"/>
</dbReference>
<feature type="transmembrane region" description="Helical" evidence="10">
    <location>
        <begin position="369"/>
        <end position="391"/>
    </location>
</feature>
<dbReference type="PANTHER" id="PTHR48086:SF6">
    <property type="entry name" value="CATION_ACETATE SYMPORTER ACTP"/>
    <property type="match status" value="1"/>
</dbReference>
<feature type="transmembrane region" description="Helical" evidence="10">
    <location>
        <begin position="233"/>
        <end position="255"/>
    </location>
</feature>
<feature type="transmembrane region" description="Helical" evidence="10">
    <location>
        <begin position="116"/>
        <end position="133"/>
    </location>
</feature>
<feature type="transmembrane region" description="Helical" evidence="10">
    <location>
        <begin position="153"/>
        <end position="171"/>
    </location>
</feature>
<keyword evidence="8 10" id="KW-0472">Membrane</keyword>
<comment type="similarity">
    <text evidence="2 9">Belongs to the sodium:solute symporter (SSF) (TC 2.A.21) family.</text>
</comment>
<dbReference type="PROSITE" id="PS50283">
    <property type="entry name" value="NA_SOLUT_SYMP_3"/>
    <property type="match status" value="1"/>
</dbReference>
<protein>
    <submittedName>
        <fullName evidence="11">Cation/acetate symporter</fullName>
    </submittedName>
</protein>
<dbReference type="GO" id="GO:0005886">
    <property type="term" value="C:plasma membrane"/>
    <property type="evidence" value="ECO:0007669"/>
    <property type="project" value="UniProtKB-SubCell"/>
</dbReference>
<evidence type="ECO:0000256" key="6">
    <source>
        <dbReference type="ARBA" id="ARBA00022847"/>
    </source>
</evidence>
<dbReference type="GO" id="GO:0006847">
    <property type="term" value="P:plasma membrane acetate transport"/>
    <property type="evidence" value="ECO:0007669"/>
    <property type="project" value="TreeGrafter"/>
</dbReference>
<accession>A0A852VP14</accession>
<evidence type="ECO:0000256" key="1">
    <source>
        <dbReference type="ARBA" id="ARBA00004651"/>
    </source>
</evidence>
<organism evidence="11 12">
    <name type="scientific">Janibacter cremeus</name>
    <dbReference type="NCBI Taxonomy" id="1285192"/>
    <lineage>
        <taxon>Bacteria</taxon>
        <taxon>Bacillati</taxon>
        <taxon>Actinomycetota</taxon>
        <taxon>Actinomycetes</taxon>
        <taxon>Micrococcales</taxon>
        <taxon>Intrasporangiaceae</taxon>
        <taxon>Janibacter</taxon>
    </lineage>
</organism>
<evidence type="ECO:0000313" key="11">
    <source>
        <dbReference type="EMBL" id="NYF98732.1"/>
    </source>
</evidence>
<reference evidence="11 12" key="1">
    <citation type="submission" date="2020-07" db="EMBL/GenBank/DDBJ databases">
        <title>Sequencing the genomes of 1000 actinobacteria strains.</title>
        <authorList>
            <person name="Klenk H.-P."/>
        </authorList>
    </citation>
    <scope>NUCLEOTIDE SEQUENCE [LARGE SCALE GENOMIC DNA]</scope>
    <source>
        <strain evidence="11 12">DSM 26154</strain>
    </source>
</reference>
<evidence type="ECO:0000256" key="7">
    <source>
        <dbReference type="ARBA" id="ARBA00022989"/>
    </source>
</evidence>
<comment type="caution">
    <text evidence="11">The sequence shown here is derived from an EMBL/GenBank/DDBJ whole genome shotgun (WGS) entry which is preliminary data.</text>
</comment>
<comment type="subcellular location">
    <subcellularLocation>
        <location evidence="1">Cell membrane</location>
        <topology evidence="1">Multi-pass membrane protein</topology>
    </subcellularLocation>
</comment>
<dbReference type="GO" id="GO:0015123">
    <property type="term" value="F:acetate transmembrane transporter activity"/>
    <property type="evidence" value="ECO:0007669"/>
    <property type="project" value="TreeGrafter"/>
</dbReference>
<gene>
    <name evidence="11" type="ORF">BJY20_002124</name>
</gene>
<evidence type="ECO:0000256" key="3">
    <source>
        <dbReference type="ARBA" id="ARBA00022448"/>
    </source>
</evidence>
<evidence type="ECO:0000256" key="2">
    <source>
        <dbReference type="ARBA" id="ARBA00006434"/>
    </source>
</evidence>
<evidence type="ECO:0000256" key="9">
    <source>
        <dbReference type="RuleBase" id="RU362091"/>
    </source>
</evidence>
<dbReference type="CDD" id="cd11480">
    <property type="entry name" value="SLC5sbd_u4"/>
    <property type="match status" value="1"/>
</dbReference>
<feature type="transmembrane region" description="Helical" evidence="10">
    <location>
        <begin position="397"/>
        <end position="419"/>
    </location>
</feature>
<keyword evidence="3" id="KW-0813">Transport</keyword>
<sequence length="507" mass="52132">MSDPLSVAAIALVCVTTLALGALGLRLATGTSDFYVAGRAVTPWRNASAIGGEYLSAASYLGVAGLVYENGVDMLWMPVGYTVGYLVLLILIAAPLRRSGAYTLPDFAESRLESSTLRRGCALLVVGIGWLYLLPQMQGAGLALRHVSGLPTWVGATVLTVIVTLNVASGGMRAVTLVQSVQYWIKLSAIAIPAFVLLAVWAQSGAPAPQADSSWWQPLTSSEPVTRSLFTTYSTLAALCLGTMGLPHIAVRFYTNPDGVAARRTTVAVLALLGLFYLFPPVYGFLGRAYLDAPDLLNDPGRTVVLALPGAILPGLDGRLLTALVAGGAFAAFLSTASGVTMSVAGAIDQDVIRPLLSRMTKGDASPAGSFRLAAGIGVLAPFTVAVSSAPVGISSAVGHAFAIAAATFAPLLILGVWWPGLTAKGAAAGVFVGGLTTGAAALASVLGLAPHGWVGALVAAPTAWATPLAFAVTVLVSLATPASRPRRWARTMARLHTPEDVYADAV</sequence>
<keyword evidence="12" id="KW-1185">Reference proteome</keyword>
<dbReference type="AlphaFoldDB" id="A0A852VP14"/>
<dbReference type="Gene3D" id="1.20.1730.10">
    <property type="entry name" value="Sodium/glucose cotransporter"/>
    <property type="match status" value="1"/>
</dbReference>
<dbReference type="InterPro" id="IPR001734">
    <property type="entry name" value="Na/solute_symporter"/>
</dbReference>
<keyword evidence="5 10" id="KW-0812">Transmembrane</keyword>
<dbReference type="InterPro" id="IPR050277">
    <property type="entry name" value="Sodium:Solute_Symporter"/>
</dbReference>
<dbReference type="RefSeq" id="WP_185991504.1">
    <property type="nucleotide sequence ID" value="NZ_JACCAE010000001.1"/>
</dbReference>
<dbReference type="Proteomes" id="UP000554054">
    <property type="component" value="Unassembled WGS sequence"/>
</dbReference>
<evidence type="ECO:0000256" key="8">
    <source>
        <dbReference type="ARBA" id="ARBA00023136"/>
    </source>
</evidence>
<keyword evidence="6" id="KW-0769">Symport</keyword>
<feature type="transmembrane region" description="Helical" evidence="10">
    <location>
        <begin position="75"/>
        <end position="96"/>
    </location>
</feature>
<feature type="transmembrane region" description="Helical" evidence="10">
    <location>
        <begin position="267"/>
        <end position="286"/>
    </location>
</feature>
<keyword evidence="4" id="KW-1003">Cell membrane</keyword>
<evidence type="ECO:0000313" key="12">
    <source>
        <dbReference type="Proteomes" id="UP000554054"/>
    </source>
</evidence>
<feature type="transmembrane region" description="Helical" evidence="10">
    <location>
        <begin position="323"/>
        <end position="348"/>
    </location>
</feature>
<dbReference type="InterPro" id="IPR038377">
    <property type="entry name" value="Na/Glc_symporter_sf"/>
</dbReference>